<proteinExistence type="predicted"/>
<dbReference type="EMBL" id="JABBWE010000037">
    <property type="protein sequence ID" value="KAG1792355.1"/>
    <property type="molecule type" value="Genomic_DNA"/>
</dbReference>
<gene>
    <name evidence="1" type="ORF">HD556DRAFT_1205639</name>
</gene>
<sequence>SYITFTGPFAELEHCPICGTECYDTIKLRVSGGWTYVACQKFITIPLSMQLQALWRDPEHAQKMSYLSDKTECLINELRTNGSVFNEIDDFIMGMDYIHAVQHG</sequence>
<organism evidence="1 2">
    <name type="scientific">Suillus plorans</name>
    <dbReference type="NCBI Taxonomy" id="116603"/>
    <lineage>
        <taxon>Eukaryota</taxon>
        <taxon>Fungi</taxon>
        <taxon>Dikarya</taxon>
        <taxon>Basidiomycota</taxon>
        <taxon>Agaricomycotina</taxon>
        <taxon>Agaricomycetes</taxon>
        <taxon>Agaricomycetidae</taxon>
        <taxon>Boletales</taxon>
        <taxon>Suillineae</taxon>
        <taxon>Suillaceae</taxon>
        <taxon>Suillus</taxon>
    </lineage>
</organism>
<name>A0A9P7AMD5_9AGAM</name>
<evidence type="ECO:0000313" key="1">
    <source>
        <dbReference type="EMBL" id="KAG1792355.1"/>
    </source>
</evidence>
<feature type="non-terminal residue" evidence="1">
    <location>
        <position position="104"/>
    </location>
</feature>
<protein>
    <submittedName>
        <fullName evidence="1">Uncharacterized protein</fullName>
    </submittedName>
</protein>
<accession>A0A9P7AMD5</accession>
<keyword evidence="2" id="KW-1185">Reference proteome</keyword>
<dbReference type="GeneID" id="64590233"/>
<dbReference type="Proteomes" id="UP000719766">
    <property type="component" value="Unassembled WGS sequence"/>
</dbReference>
<dbReference type="AlphaFoldDB" id="A0A9P7AMD5"/>
<evidence type="ECO:0000313" key="2">
    <source>
        <dbReference type="Proteomes" id="UP000719766"/>
    </source>
</evidence>
<dbReference type="RefSeq" id="XP_041158992.1">
    <property type="nucleotide sequence ID" value="XM_041296469.1"/>
</dbReference>
<feature type="non-terminal residue" evidence="1">
    <location>
        <position position="1"/>
    </location>
</feature>
<dbReference type="OrthoDB" id="3261594at2759"/>
<comment type="caution">
    <text evidence="1">The sequence shown here is derived from an EMBL/GenBank/DDBJ whole genome shotgun (WGS) entry which is preliminary data.</text>
</comment>
<reference evidence="1" key="1">
    <citation type="journal article" date="2020" name="New Phytol.">
        <title>Comparative genomics reveals dynamic genome evolution in host specialist ectomycorrhizal fungi.</title>
        <authorList>
            <person name="Lofgren L.A."/>
            <person name="Nguyen N.H."/>
            <person name="Vilgalys R."/>
            <person name="Ruytinx J."/>
            <person name="Liao H.L."/>
            <person name="Branco S."/>
            <person name="Kuo A."/>
            <person name="LaButti K."/>
            <person name="Lipzen A."/>
            <person name="Andreopoulos W."/>
            <person name="Pangilinan J."/>
            <person name="Riley R."/>
            <person name="Hundley H."/>
            <person name="Na H."/>
            <person name="Barry K."/>
            <person name="Grigoriev I.V."/>
            <person name="Stajich J.E."/>
            <person name="Kennedy P.G."/>
        </authorList>
    </citation>
    <scope>NUCLEOTIDE SEQUENCE</scope>
    <source>
        <strain evidence="1">S12</strain>
    </source>
</reference>